<accession>A0A919VM64</accession>
<dbReference type="CDD" id="cd06170">
    <property type="entry name" value="LuxR_C_like"/>
    <property type="match status" value="1"/>
</dbReference>
<dbReference type="InterPro" id="IPR058245">
    <property type="entry name" value="NreC/VraR/RcsB-like_REC"/>
</dbReference>
<feature type="domain" description="Response regulatory" evidence="7">
    <location>
        <begin position="18"/>
        <end position="134"/>
    </location>
</feature>
<reference evidence="8" key="1">
    <citation type="submission" date="2021-03" db="EMBL/GenBank/DDBJ databases">
        <title>Whole genome shotgun sequence of Actinoplanes auranticolor NBRC 12245.</title>
        <authorList>
            <person name="Komaki H."/>
            <person name="Tamura T."/>
        </authorList>
    </citation>
    <scope>NUCLEOTIDE SEQUENCE</scope>
    <source>
        <strain evidence="8">NBRC 12245</strain>
    </source>
</reference>
<dbReference type="InterPro" id="IPR039420">
    <property type="entry name" value="WalR-like"/>
</dbReference>
<sequence>MTGVNGAAANVANGRPVRVLLVDDQPMLRSGLRMALTNAGGVTVVGEAGDGLEAVDLSRRLLPDVVLMDLRLPRLDGLAVTRSVVESGLPVRVLILTTHDADEQVAGAVAAGAMGYLCKDVPPAELVAAVRTVAAGGAVVAPAILARLLTRLAEALPAPATTAAAPALKTLTDREREVLAHVAKGHSNAEIARALTVSETTVKTHVGHMLTKLGLRDRVQAVVLAYETGLVRPGG</sequence>
<dbReference type="InterPro" id="IPR000792">
    <property type="entry name" value="Tscrpt_reg_LuxR_C"/>
</dbReference>
<evidence type="ECO:0000259" key="6">
    <source>
        <dbReference type="PROSITE" id="PS50043"/>
    </source>
</evidence>
<evidence type="ECO:0000256" key="3">
    <source>
        <dbReference type="ARBA" id="ARBA00023125"/>
    </source>
</evidence>
<dbReference type="Pfam" id="PF00072">
    <property type="entry name" value="Response_reg"/>
    <property type="match status" value="1"/>
</dbReference>
<keyword evidence="9" id="KW-1185">Reference proteome</keyword>
<evidence type="ECO:0000256" key="5">
    <source>
        <dbReference type="PROSITE-ProRule" id="PRU00169"/>
    </source>
</evidence>
<protein>
    <submittedName>
        <fullName evidence="8">DNA-binding response regulator</fullName>
    </submittedName>
</protein>
<dbReference type="SUPFAM" id="SSF46894">
    <property type="entry name" value="C-terminal effector domain of the bipartite response regulators"/>
    <property type="match status" value="1"/>
</dbReference>
<keyword evidence="3 8" id="KW-0238">DNA-binding</keyword>
<dbReference type="GO" id="GO:0000160">
    <property type="term" value="P:phosphorelay signal transduction system"/>
    <property type="evidence" value="ECO:0007669"/>
    <property type="project" value="InterPro"/>
</dbReference>
<evidence type="ECO:0000313" key="8">
    <source>
        <dbReference type="EMBL" id="GIM68534.1"/>
    </source>
</evidence>
<dbReference type="PROSITE" id="PS00622">
    <property type="entry name" value="HTH_LUXR_1"/>
    <property type="match status" value="1"/>
</dbReference>
<evidence type="ECO:0000259" key="7">
    <source>
        <dbReference type="PROSITE" id="PS50110"/>
    </source>
</evidence>
<dbReference type="CDD" id="cd17535">
    <property type="entry name" value="REC_NarL-like"/>
    <property type="match status" value="1"/>
</dbReference>
<keyword evidence="2" id="KW-0805">Transcription regulation</keyword>
<dbReference type="PROSITE" id="PS50110">
    <property type="entry name" value="RESPONSE_REGULATORY"/>
    <property type="match status" value="1"/>
</dbReference>
<comment type="caution">
    <text evidence="8">The sequence shown here is derived from an EMBL/GenBank/DDBJ whole genome shotgun (WGS) entry which is preliminary data.</text>
</comment>
<evidence type="ECO:0000256" key="1">
    <source>
        <dbReference type="ARBA" id="ARBA00022553"/>
    </source>
</evidence>
<proteinExistence type="predicted"/>
<dbReference type="EMBL" id="BOQL01000026">
    <property type="protein sequence ID" value="GIM68534.1"/>
    <property type="molecule type" value="Genomic_DNA"/>
</dbReference>
<dbReference type="InterPro" id="IPR016032">
    <property type="entry name" value="Sig_transdc_resp-reg_C-effctor"/>
</dbReference>
<dbReference type="Proteomes" id="UP000681340">
    <property type="component" value="Unassembled WGS sequence"/>
</dbReference>
<dbReference type="PROSITE" id="PS50043">
    <property type="entry name" value="HTH_LUXR_2"/>
    <property type="match status" value="1"/>
</dbReference>
<evidence type="ECO:0000256" key="4">
    <source>
        <dbReference type="ARBA" id="ARBA00023163"/>
    </source>
</evidence>
<dbReference type="GO" id="GO:0006355">
    <property type="term" value="P:regulation of DNA-templated transcription"/>
    <property type="evidence" value="ECO:0007669"/>
    <property type="project" value="InterPro"/>
</dbReference>
<dbReference type="PANTHER" id="PTHR43214">
    <property type="entry name" value="TWO-COMPONENT RESPONSE REGULATOR"/>
    <property type="match status" value="1"/>
</dbReference>
<organism evidence="8 9">
    <name type="scientific">Actinoplanes auranticolor</name>
    <dbReference type="NCBI Taxonomy" id="47988"/>
    <lineage>
        <taxon>Bacteria</taxon>
        <taxon>Bacillati</taxon>
        <taxon>Actinomycetota</taxon>
        <taxon>Actinomycetes</taxon>
        <taxon>Micromonosporales</taxon>
        <taxon>Micromonosporaceae</taxon>
        <taxon>Actinoplanes</taxon>
    </lineage>
</organism>
<dbReference type="InterPro" id="IPR011006">
    <property type="entry name" value="CheY-like_superfamily"/>
</dbReference>
<gene>
    <name evidence="8" type="ORF">Aau02nite_32060</name>
</gene>
<name>A0A919VM64_9ACTN</name>
<dbReference type="SMART" id="SM00448">
    <property type="entry name" value="REC"/>
    <property type="match status" value="1"/>
</dbReference>
<dbReference type="AlphaFoldDB" id="A0A919VM64"/>
<keyword evidence="4" id="KW-0804">Transcription</keyword>
<evidence type="ECO:0000256" key="2">
    <source>
        <dbReference type="ARBA" id="ARBA00023015"/>
    </source>
</evidence>
<dbReference type="GO" id="GO:0003677">
    <property type="term" value="F:DNA binding"/>
    <property type="evidence" value="ECO:0007669"/>
    <property type="project" value="UniProtKB-KW"/>
</dbReference>
<evidence type="ECO:0000313" key="9">
    <source>
        <dbReference type="Proteomes" id="UP000681340"/>
    </source>
</evidence>
<dbReference type="Gene3D" id="3.40.50.2300">
    <property type="match status" value="1"/>
</dbReference>
<dbReference type="PRINTS" id="PR00038">
    <property type="entry name" value="HTHLUXR"/>
</dbReference>
<keyword evidence="1 5" id="KW-0597">Phosphoprotein</keyword>
<feature type="modified residue" description="4-aspartylphosphate" evidence="5">
    <location>
        <position position="69"/>
    </location>
</feature>
<dbReference type="Pfam" id="PF00196">
    <property type="entry name" value="GerE"/>
    <property type="match status" value="1"/>
</dbReference>
<dbReference type="PANTHER" id="PTHR43214:SF24">
    <property type="entry name" value="TRANSCRIPTIONAL REGULATORY PROTEIN NARL-RELATED"/>
    <property type="match status" value="1"/>
</dbReference>
<dbReference type="SUPFAM" id="SSF52172">
    <property type="entry name" value="CheY-like"/>
    <property type="match status" value="1"/>
</dbReference>
<feature type="domain" description="HTH luxR-type" evidence="6">
    <location>
        <begin position="164"/>
        <end position="229"/>
    </location>
</feature>
<dbReference type="SMART" id="SM00421">
    <property type="entry name" value="HTH_LUXR"/>
    <property type="match status" value="1"/>
</dbReference>
<dbReference type="InterPro" id="IPR001789">
    <property type="entry name" value="Sig_transdc_resp-reg_receiver"/>
</dbReference>